<reference evidence="1" key="1">
    <citation type="journal article" date="2015" name="Nature">
        <title>Complex archaea that bridge the gap between prokaryotes and eukaryotes.</title>
        <authorList>
            <person name="Spang A."/>
            <person name="Saw J.H."/>
            <person name="Jorgensen S.L."/>
            <person name="Zaremba-Niedzwiedzka K."/>
            <person name="Martijn J."/>
            <person name="Lind A.E."/>
            <person name="van Eijk R."/>
            <person name="Schleper C."/>
            <person name="Guy L."/>
            <person name="Ettema T.J."/>
        </authorList>
    </citation>
    <scope>NUCLEOTIDE SEQUENCE</scope>
</reference>
<evidence type="ECO:0000313" key="1">
    <source>
        <dbReference type="EMBL" id="KKM81789.1"/>
    </source>
</evidence>
<name>A0A0F9KI67_9ZZZZ</name>
<proteinExistence type="predicted"/>
<dbReference type="AlphaFoldDB" id="A0A0F9KI67"/>
<comment type="caution">
    <text evidence="1">The sequence shown here is derived from an EMBL/GenBank/DDBJ whole genome shotgun (WGS) entry which is preliminary data.</text>
</comment>
<gene>
    <name evidence="1" type="ORF">LCGC14_1326300</name>
</gene>
<feature type="non-terminal residue" evidence="1">
    <location>
        <position position="233"/>
    </location>
</feature>
<sequence>MPITVQHGPGERSNAGQIIAQAGQANLAREQQSRLEADRLRQQRDMQLVQIDAQAQQQREAAEVGMARDAMRFGLDQQLREDEYFREVEANKQKAKDASDEFDYQYTTKQRQQMSQWTNALNDLKSNPDLSPSMRESMAFQLEQQIAGIEKTVKLADANKPQYLEGQGERESWQAEDGSVVYRDKDGSVRLLLKPNETAEGIERAAEIDLQESRAKWRQDLVTELIPGLDDDG</sequence>
<dbReference type="EMBL" id="LAZR01007964">
    <property type="protein sequence ID" value="KKM81789.1"/>
    <property type="molecule type" value="Genomic_DNA"/>
</dbReference>
<organism evidence="1">
    <name type="scientific">marine sediment metagenome</name>
    <dbReference type="NCBI Taxonomy" id="412755"/>
    <lineage>
        <taxon>unclassified sequences</taxon>
        <taxon>metagenomes</taxon>
        <taxon>ecological metagenomes</taxon>
    </lineage>
</organism>
<accession>A0A0F9KI67</accession>
<protein>
    <submittedName>
        <fullName evidence="1">Uncharacterized protein</fullName>
    </submittedName>
</protein>